<name>H1Y921_9SPHI</name>
<evidence type="ECO:0000313" key="1">
    <source>
        <dbReference type="EMBL" id="EHQ29059.1"/>
    </source>
</evidence>
<proteinExistence type="predicted"/>
<dbReference type="EMBL" id="CM001403">
    <property type="protein sequence ID" value="EHQ29059.1"/>
    <property type="molecule type" value="Genomic_DNA"/>
</dbReference>
<evidence type="ECO:0000313" key="2">
    <source>
        <dbReference type="Proteomes" id="UP000002774"/>
    </source>
</evidence>
<reference evidence="1" key="1">
    <citation type="submission" date="2011-09" db="EMBL/GenBank/DDBJ databases">
        <title>The permanent draft genome of Mucilaginibacter paludis DSM 18603.</title>
        <authorList>
            <consortium name="US DOE Joint Genome Institute (JGI-PGF)"/>
            <person name="Lucas S."/>
            <person name="Han J."/>
            <person name="Lapidus A."/>
            <person name="Bruce D."/>
            <person name="Goodwin L."/>
            <person name="Pitluck S."/>
            <person name="Peters L."/>
            <person name="Kyrpides N."/>
            <person name="Mavromatis K."/>
            <person name="Ivanova N."/>
            <person name="Mikhailova N."/>
            <person name="Held B."/>
            <person name="Detter J.C."/>
            <person name="Tapia R."/>
            <person name="Han C."/>
            <person name="Land M."/>
            <person name="Hauser L."/>
            <person name="Markowitz V."/>
            <person name="Cheng J.-F."/>
            <person name="Hugenholtz P."/>
            <person name="Woyke T."/>
            <person name="Wu D."/>
            <person name="Tindall B."/>
            <person name="Brambilla E."/>
            <person name="Klenk H.-P."/>
            <person name="Eisen J.A."/>
        </authorList>
    </citation>
    <scope>NUCLEOTIDE SEQUENCE [LARGE SCALE GENOMIC DNA]</scope>
    <source>
        <strain evidence="1">DSM 18603</strain>
    </source>
</reference>
<dbReference type="STRING" id="714943.Mucpa_4978"/>
<sequence>MPEKVDAINSQFAAHQTMLYYSGSVAGFYIQTGYKLKRIRIVVSGKQNVKQVVQFDTVLKRSIIIGFMLNRCEI</sequence>
<gene>
    <name evidence="1" type="ORF">Mucpa_4978</name>
</gene>
<dbReference type="Proteomes" id="UP000002774">
    <property type="component" value="Chromosome"/>
</dbReference>
<accession>H1Y921</accession>
<organism evidence="1 2">
    <name type="scientific">Mucilaginibacter paludis DSM 18603</name>
    <dbReference type="NCBI Taxonomy" id="714943"/>
    <lineage>
        <taxon>Bacteria</taxon>
        <taxon>Pseudomonadati</taxon>
        <taxon>Bacteroidota</taxon>
        <taxon>Sphingobacteriia</taxon>
        <taxon>Sphingobacteriales</taxon>
        <taxon>Sphingobacteriaceae</taxon>
        <taxon>Mucilaginibacter</taxon>
    </lineage>
</organism>
<dbReference type="AlphaFoldDB" id="H1Y921"/>
<dbReference type="HOGENOM" id="CLU_2683858_0_0_10"/>
<protein>
    <submittedName>
        <fullName evidence="1">Uncharacterized protein</fullName>
    </submittedName>
</protein>
<keyword evidence="2" id="KW-1185">Reference proteome</keyword>